<sequence>MFPTLSSSSALPTSSLRPDDVRQTSTKRIRRVFKTTKALLSKSAFSSSSSVVLAESKSSTKTDNEHEKLQSALTSLLLSATIFFTSPLASQARLEGVNNPKLLPDGPQSENLVIDVAGYLTPREVKRLQTRVENLQRDTGVKLRILAQAYPQTPGLAIKDYWGVDDDTVVFVADPGLGNILNFSIGANVDLEVPPNFWTKLANKYGTKFYWADKGEEASIVAAVDAIEFCLNEPSGRAKCTTVLDVDKGIKEDMKREAKTNAGGFNLKLPF</sequence>
<evidence type="ECO:0000256" key="1">
    <source>
        <dbReference type="SAM" id="MobiDB-lite"/>
    </source>
</evidence>
<dbReference type="eggNOG" id="ENOG502QVHQ">
    <property type="taxonomic scope" value="Eukaryota"/>
</dbReference>
<dbReference type="STRING" id="41875.K8FEU9"/>
<feature type="compositionally biased region" description="Low complexity" evidence="1">
    <location>
        <begin position="1"/>
        <end position="16"/>
    </location>
</feature>
<protein>
    <recommendedName>
        <fullName evidence="4">TPM domain-containing protein</fullName>
    </recommendedName>
</protein>
<dbReference type="KEGG" id="bpg:Bathy09g00650"/>
<gene>
    <name evidence="2" type="ORF">Bathy09g00650</name>
</gene>
<dbReference type="AlphaFoldDB" id="K8FEU9"/>
<evidence type="ECO:0000313" key="2">
    <source>
        <dbReference type="EMBL" id="CCO66581.1"/>
    </source>
</evidence>
<dbReference type="Proteomes" id="UP000198341">
    <property type="component" value="Chromosome 9"/>
</dbReference>
<name>K8FEU9_9CHLO</name>
<proteinExistence type="predicted"/>
<dbReference type="PANTHER" id="PTHR35514:SF1">
    <property type="entry name" value="THYLAKOID LUMENAL 15.0 KDA PROTEIN 2, CHLOROPLASTIC"/>
    <property type="match status" value="1"/>
</dbReference>
<dbReference type="GeneID" id="19013572"/>
<keyword evidence="3" id="KW-1185">Reference proteome</keyword>
<accession>K8FEU9</accession>
<reference evidence="2 3" key="1">
    <citation type="submission" date="2011-10" db="EMBL/GenBank/DDBJ databases">
        <authorList>
            <person name="Genoscope - CEA"/>
        </authorList>
    </citation>
    <scope>NUCLEOTIDE SEQUENCE [LARGE SCALE GENOMIC DNA]</scope>
    <source>
        <strain evidence="2 3">RCC 1105</strain>
    </source>
</reference>
<dbReference type="OrthoDB" id="417797at2759"/>
<dbReference type="PANTHER" id="PTHR35514">
    <property type="entry name" value="THYLAKOID LUMENAL 15.0 KDA PROTEIN 2, CHLOROPLASTIC"/>
    <property type="match status" value="1"/>
</dbReference>
<evidence type="ECO:0000313" key="3">
    <source>
        <dbReference type="Proteomes" id="UP000198341"/>
    </source>
</evidence>
<evidence type="ECO:0008006" key="4">
    <source>
        <dbReference type="Google" id="ProtNLM"/>
    </source>
</evidence>
<dbReference type="RefSeq" id="XP_007511021.1">
    <property type="nucleotide sequence ID" value="XM_007510959.1"/>
</dbReference>
<organism evidence="2 3">
    <name type="scientific">Bathycoccus prasinos</name>
    <dbReference type="NCBI Taxonomy" id="41875"/>
    <lineage>
        <taxon>Eukaryota</taxon>
        <taxon>Viridiplantae</taxon>
        <taxon>Chlorophyta</taxon>
        <taxon>Mamiellophyceae</taxon>
        <taxon>Mamiellales</taxon>
        <taxon>Bathycoccaceae</taxon>
        <taxon>Bathycoccus</taxon>
    </lineage>
</organism>
<feature type="region of interest" description="Disordered" evidence="1">
    <location>
        <begin position="1"/>
        <end position="23"/>
    </location>
</feature>
<dbReference type="EMBL" id="FO082270">
    <property type="protein sequence ID" value="CCO66581.1"/>
    <property type="molecule type" value="Genomic_DNA"/>
</dbReference>